<dbReference type="InterPro" id="IPR051400">
    <property type="entry name" value="HAD-like_hydrolase"/>
</dbReference>
<dbReference type="Ensembl" id="ENSMGAT00000012542.3">
    <property type="protein sequence ID" value="ENSMGAP00000011662.3"/>
    <property type="gene ID" value="ENSMGAG00000011174.3"/>
</dbReference>
<dbReference type="Pfam" id="PF13242">
    <property type="entry name" value="Hydrolase_like"/>
    <property type="match status" value="1"/>
</dbReference>
<reference evidence="3" key="2">
    <citation type="submission" date="2025-08" db="UniProtKB">
        <authorList>
            <consortium name="Ensembl"/>
        </authorList>
    </citation>
    <scope>IDENTIFICATION</scope>
</reference>
<dbReference type="GO" id="GO:0046380">
    <property type="term" value="P:N-acetylneuraminate biosynthetic process"/>
    <property type="evidence" value="ECO:0007669"/>
    <property type="project" value="TreeGrafter"/>
</dbReference>
<accession>G1NF91</accession>
<dbReference type="PANTHER" id="PTHR46470:SF3">
    <property type="entry name" value="N-ACYLNEURAMINATE-9-PHOSPHATASE"/>
    <property type="match status" value="1"/>
</dbReference>
<dbReference type="PANTHER" id="PTHR46470">
    <property type="entry name" value="N-ACYLNEURAMINATE-9-PHOSPHATASE"/>
    <property type="match status" value="1"/>
</dbReference>
<dbReference type="InParanoid" id="G1NF91"/>
<dbReference type="Gene3D" id="3.40.50.1000">
    <property type="entry name" value="HAD superfamily/HAD-like"/>
    <property type="match status" value="1"/>
</dbReference>
<keyword evidence="1" id="KW-0378">Hydrolase</keyword>
<organism evidence="3 4">
    <name type="scientific">Meleagris gallopavo</name>
    <name type="common">Wild turkey</name>
    <dbReference type="NCBI Taxonomy" id="9103"/>
    <lineage>
        <taxon>Eukaryota</taxon>
        <taxon>Metazoa</taxon>
        <taxon>Chordata</taxon>
        <taxon>Craniata</taxon>
        <taxon>Vertebrata</taxon>
        <taxon>Euteleostomi</taxon>
        <taxon>Archelosauria</taxon>
        <taxon>Archosauria</taxon>
        <taxon>Dinosauria</taxon>
        <taxon>Saurischia</taxon>
        <taxon>Theropoda</taxon>
        <taxon>Coelurosauria</taxon>
        <taxon>Aves</taxon>
        <taxon>Neognathae</taxon>
        <taxon>Galloanserae</taxon>
        <taxon>Galliformes</taxon>
        <taxon>Phasianidae</taxon>
        <taxon>Meleagridinae</taxon>
        <taxon>Meleagris</taxon>
    </lineage>
</organism>
<evidence type="ECO:0000313" key="3">
    <source>
        <dbReference type="Ensembl" id="ENSMGAP00000011662.3"/>
    </source>
</evidence>
<keyword evidence="2" id="KW-0460">Magnesium</keyword>
<name>G1NF91_MELGA</name>
<dbReference type="InterPro" id="IPR023214">
    <property type="entry name" value="HAD_sf"/>
</dbReference>
<dbReference type="Bgee" id="ENSMGAG00000011174">
    <property type="expression patterns" value="Expressed in duodenum and 17 other cell types or tissues"/>
</dbReference>
<protein>
    <submittedName>
        <fullName evidence="3">Uncharacterized protein</fullName>
    </submittedName>
</protein>
<sequence>MAGGFPAPAHAMQTPHATGSRAAVSGRTLLCALQVVNALRSKHHCGEGDARGICDKVQAKLLKECHDPAKTCITELRISHWEEAIQETIGGEANRSLAAECYFLWKATRLRHLTLAEDTRGMLTELRKAVRLLLLTNGDRQTQREKIEACACQPYFDAIVVGGEQKEEKPPAECVMVGDSLDTDIQGGLNAGLRATVWLNKSMAAPANASPVPHYVISSVLDLPAVLQKIEHKVNAKLGTDRAAGGTEAR</sequence>
<evidence type="ECO:0000256" key="2">
    <source>
        <dbReference type="ARBA" id="ARBA00022842"/>
    </source>
</evidence>
<dbReference type="GeneTree" id="ENSGT00390000003094"/>
<reference evidence="3 4" key="1">
    <citation type="journal article" date="2010" name="PLoS Biol.">
        <title>Multi-platform next-generation sequencing of the domestic turkey (Meleagris gallopavo): genome assembly and analysis.</title>
        <authorList>
            <person name="Dalloul R.A."/>
            <person name="Long J.A."/>
            <person name="Zimin A.V."/>
            <person name="Aslam L."/>
            <person name="Beal K."/>
            <person name="Blomberg L.A."/>
            <person name="Bouffard P."/>
            <person name="Burt D.W."/>
            <person name="Crasta O."/>
            <person name="Crooijmans R.P."/>
            <person name="Cooper K."/>
            <person name="Coulombe R.A."/>
            <person name="De S."/>
            <person name="Delany M.E."/>
            <person name="Dodgson J.B."/>
            <person name="Dong J.J."/>
            <person name="Evans C."/>
            <person name="Frederickson K.M."/>
            <person name="Flicek P."/>
            <person name="Florea L."/>
            <person name="Folkerts O."/>
            <person name="Groenen M.A."/>
            <person name="Harkins T.T."/>
            <person name="Herrero J."/>
            <person name="Hoffmann S."/>
            <person name="Megens H.J."/>
            <person name="Jiang A."/>
            <person name="de Jong P."/>
            <person name="Kaiser P."/>
            <person name="Kim H."/>
            <person name="Kim K.W."/>
            <person name="Kim S."/>
            <person name="Langenberger D."/>
            <person name="Lee M.K."/>
            <person name="Lee T."/>
            <person name="Mane S."/>
            <person name="Marcais G."/>
            <person name="Marz M."/>
            <person name="McElroy A.P."/>
            <person name="Modise T."/>
            <person name="Nefedov M."/>
            <person name="Notredame C."/>
            <person name="Paton I.R."/>
            <person name="Payne W.S."/>
            <person name="Pertea G."/>
            <person name="Prickett D."/>
            <person name="Puiu D."/>
            <person name="Qioa D."/>
            <person name="Raineri E."/>
            <person name="Ruffier M."/>
            <person name="Salzberg S.L."/>
            <person name="Schatz M.C."/>
            <person name="Scheuring C."/>
            <person name="Schmidt C.J."/>
            <person name="Schroeder S."/>
            <person name="Searle S.M."/>
            <person name="Smith E.J."/>
            <person name="Smith J."/>
            <person name="Sonstegard T.S."/>
            <person name="Stadler P.F."/>
            <person name="Tafer H."/>
            <person name="Tu Z.J."/>
            <person name="Van Tassell C.P."/>
            <person name="Vilella A.J."/>
            <person name="Williams K.P."/>
            <person name="Yorke J.A."/>
            <person name="Zhang L."/>
            <person name="Zhang H.B."/>
            <person name="Zhang X."/>
            <person name="Zhang Y."/>
            <person name="Reed K.M."/>
        </authorList>
    </citation>
    <scope>NUCLEOTIDE SEQUENCE [LARGE SCALE GENOMIC DNA]</scope>
</reference>
<dbReference type="AlphaFoldDB" id="G1NF91"/>
<dbReference type="InterPro" id="IPR036412">
    <property type="entry name" value="HAD-like_sf"/>
</dbReference>
<evidence type="ECO:0000313" key="4">
    <source>
        <dbReference type="Proteomes" id="UP000001645"/>
    </source>
</evidence>
<keyword evidence="4" id="KW-1185">Reference proteome</keyword>
<dbReference type="Proteomes" id="UP000001645">
    <property type="component" value="Chromosome 2"/>
</dbReference>
<dbReference type="SUPFAM" id="SSF56784">
    <property type="entry name" value="HAD-like"/>
    <property type="match status" value="1"/>
</dbReference>
<proteinExistence type="predicted"/>
<dbReference type="GO" id="GO:0050124">
    <property type="term" value="F:N-acylneuraminate-9-phosphatase activity"/>
    <property type="evidence" value="ECO:0007669"/>
    <property type="project" value="TreeGrafter"/>
</dbReference>
<dbReference type="HOGENOM" id="CLU_045011_8_2_1"/>
<reference evidence="3" key="3">
    <citation type="submission" date="2025-09" db="UniProtKB">
        <authorList>
            <consortium name="Ensembl"/>
        </authorList>
    </citation>
    <scope>IDENTIFICATION</scope>
</reference>
<evidence type="ECO:0000256" key="1">
    <source>
        <dbReference type="ARBA" id="ARBA00022801"/>
    </source>
</evidence>
<dbReference type="Gene3D" id="1.20.120.710">
    <property type="entry name" value="Haloacid dehalogenase hydrolase-like domain"/>
    <property type="match status" value="1"/>
</dbReference>